<accession>A0AC60NU79</accession>
<evidence type="ECO:0000313" key="1">
    <source>
        <dbReference type="EMBL" id="KAG0410711.1"/>
    </source>
</evidence>
<sequence>MPNSADNALEFNAQSGRTLAPPGLWQQILRERHSLKNPPANPPRFSEPLYIALVGILEVPPEVLDPLSRDFRDALVE</sequence>
<proteinExistence type="predicted"/>
<dbReference type="EMBL" id="JABSTQ010011495">
    <property type="protein sequence ID" value="KAG0410711.1"/>
    <property type="molecule type" value="Genomic_DNA"/>
</dbReference>
<evidence type="ECO:0000313" key="2">
    <source>
        <dbReference type="Proteomes" id="UP000805193"/>
    </source>
</evidence>
<comment type="caution">
    <text evidence="1">The sequence shown here is derived from an EMBL/GenBank/DDBJ whole genome shotgun (WGS) entry which is preliminary data.</text>
</comment>
<dbReference type="Proteomes" id="UP000805193">
    <property type="component" value="Unassembled WGS sequence"/>
</dbReference>
<organism evidence="1 2">
    <name type="scientific">Ixodes persulcatus</name>
    <name type="common">Taiga tick</name>
    <dbReference type="NCBI Taxonomy" id="34615"/>
    <lineage>
        <taxon>Eukaryota</taxon>
        <taxon>Metazoa</taxon>
        <taxon>Ecdysozoa</taxon>
        <taxon>Arthropoda</taxon>
        <taxon>Chelicerata</taxon>
        <taxon>Arachnida</taxon>
        <taxon>Acari</taxon>
        <taxon>Parasitiformes</taxon>
        <taxon>Ixodida</taxon>
        <taxon>Ixodoidea</taxon>
        <taxon>Ixodidae</taxon>
        <taxon>Ixodinae</taxon>
        <taxon>Ixodes</taxon>
    </lineage>
</organism>
<name>A0AC60NU79_IXOPE</name>
<keyword evidence="2" id="KW-1185">Reference proteome</keyword>
<reference evidence="1 2" key="1">
    <citation type="journal article" date="2020" name="Cell">
        <title>Large-Scale Comparative Analyses of Tick Genomes Elucidate Their Genetic Diversity and Vector Capacities.</title>
        <authorList>
            <consortium name="Tick Genome and Microbiome Consortium (TIGMIC)"/>
            <person name="Jia N."/>
            <person name="Wang J."/>
            <person name="Shi W."/>
            <person name="Du L."/>
            <person name="Sun Y."/>
            <person name="Zhan W."/>
            <person name="Jiang J.F."/>
            <person name="Wang Q."/>
            <person name="Zhang B."/>
            <person name="Ji P."/>
            <person name="Bell-Sakyi L."/>
            <person name="Cui X.M."/>
            <person name="Yuan T.T."/>
            <person name="Jiang B.G."/>
            <person name="Yang W.F."/>
            <person name="Lam T.T."/>
            <person name="Chang Q.C."/>
            <person name="Ding S.J."/>
            <person name="Wang X.J."/>
            <person name="Zhu J.G."/>
            <person name="Ruan X.D."/>
            <person name="Zhao L."/>
            <person name="Wei J.T."/>
            <person name="Ye R.Z."/>
            <person name="Que T.C."/>
            <person name="Du C.H."/>
            <person name="Zhou Y.H."/>
            <person name="Cheng J.X."/>
            <person name="Dai P.F."/>
            <person name="Guo W.B."/>
            <person name="Han X.H."/>
            <person name="Huang E.J."/>
            <person name="Li L.F."/>
            <person name="Wei W."/>
            <person name="Gao Y.C."/>
            <person name="Liu J.Z."/>
            <person name="Shao H.Z."/>
            <person name="Wang X."/>
            <person name="Wang C.C."/>
            <person name="Yang T.C."/>
            <person name="Huo Q.B."/>
            <person name="Li W."/>
            <person name="Chen H.Y."/>
            <person name="Chen S.E."/>
            <person name="Zhou L.G."/>
            <person name="Ni X.B."/>
            <person name="Tian J.H."/>
            <person name="Sheng Y."/>
            <person name="Liu T."/>
            <person name="Pan Y.S."/>
            <person name="Xia L.Y."/>
            <person name="Li J."/>
            <person name="Zhao F."/>
            <person name="Cao W.C."/>
        </authorList>
    </citation>
    <scope>NUCLEOTIDE SEQUENCE [LARGE SCALE GENOMIC DNA]</scope>
    <source>
        <strain evidence="1">Iper-2018</strain>
    </source>
</reference>
<gene>
    <name evidence="1" type="ORF">HPB47_012171</name>
</gene>
<protein>
    <submittedName>
        <fullName evidence="1">Uncharacterized protein</fullName>
    </submittedName>
</protein>